<organism evidence="1">
    <name type="scientific">Siphoviridae sp. ctcRb7</name>
    <dbReference type="NCBI Taxonomy" id="2825572"/>
    <lineage>
        <taxon>Viruses</taxon>
        <taxon>Duplodnaviria</taxon>
        <taxon>Heunggongvirae</taxon>
        <taxon>Uroviricota</taxon>
        <taxon>Caudoviricetes</taxon>
    </lineage>
</organism>
<accession>A0A8S5U314</accession>
<sequence length="543" mass="58204">MTTLPSPSISDYSGATCQPMSGGRVRFTLTPGSSALTITVPNLVPGHRIGAQIRVRADKPGKTIVIRIGNQAHTYGPGPIYTTSAENSDMGTELVIDVAGLTTGIIETLTVWDRTDIPDNPRPCDVLSLQAFYPIQGSAGLRWNSDRWNRQAWTRGVARPWALAWNRNAWDTRAWNQGESVADQWQDILGPCTDLTVTRGVATNGPAMSAAVGTLTAHAINALSPRATGIHHGTPIRLIHWPTRTAIYTGVITDLTITPHKPGSRVDYEVTLTASDNVARLAAITRYGAKADGGNGSEPWSARLDRLIKSAPDLPYRIHDTATQTVPPTVWETSLAKHLDALTASVLGSWTVDRDGTVSIRVTRPRSAAITLTDAEGSAITSGIWSYTDINVAWNAADALAHVTINNHAAKWDADNSEWTADDTETTVDDPTAANAWGGSAISIDATLPAADVERPARRYLAAATADPAPSSVSLVAAHDAGPAERGAHMATAAAFDPIQAINIEWRGEDALALITQVTHTITPTTWKTRLNLTNNQYRKDQP</sequence>
<name>A0A8S5U314_9CAUD</name>
<evidence type="ECO:0000313" key="1">
    <source>
        <dbReference type="EMBL" id="DAF88813.1"/>
    </source>
</evidence>
<reference evidence="1" key="1">
    <citation type="journal article" date="2021" name="Proc. Natl. Acad. Sci. U.S.A.">
        <title>A Catalog of Tens of Thousands of Viruses from Human Metagenomes Reveals Hidden Associations with Chronic Diseases.</title>
        <authorList>
            <person name="Tisza M.J."/>
            <person name="Buck C.B."/>
        </authorList>
    </citation>
    <scope>NUCLEOTIDE SEQUENCE</scope>
    <source>
        <strain evidence="1">CtcRb7</strain>
    </source>
</reference>
<protein>
    <submittedName>
        <fullName evidence="1">Uncharacterized protein</fullName>
    </submittedName>
</protein>
<proteinExistence type="predicted"/>
<dbReference type="EMBL" id="BK015996">
    <property type="protein sequence ID" value="DAF88813.1"/>
    <property type="molecule type" value="Genomic_DNA"/>
</dbReference>